<dbReference type="Gene3D" id="3.90.310.10">
    <property type="entry name" value="ENV polyprotein, receptor-binding domain"/>
    <property type="match status" value="1"/>
</dbReference>
<reference evidence="3" key="3">
    <citation type="submission" date="2025-08" db="UniProtKB">
        <authorList>
            <consortium name="RefSeq"/>
        </authorList>
    </citation>
    <scope>IDENTIFICATION</scope>
    <source>
        <strain evidence="3">17A/GY</strain>
        <tissue evidence="3">Liver</tissue>
    </source>
</reference>
<dbReference type="KEGG" id="cge:100772500"/>
<dbReference type="Pfam" id="PF00429">
    <property type="entry name" value="TLV_coat"/>
    <property type="match status" value="1"/>
</dbReference>
<accession>A0A9J7FQF9</accession>
<feature type="compositionally biased region" description="Low complexity" evidence="1">
    <location>
        <begin position="73"/>
        <end position="85"/>
    </location>
</feature>
<feature type="region of interest" description="Disordered" evidence="1">
    <location>
        <begin position="339"/>
        <end position="373"/>
    </location>
</feature>
<dbReference type="GeneID" id="100772500"/>
<dbReference type="AlphaFoldDB" id="A0A9J7FQF9"/>
<dbReference type="InterPro" id="IPR018154">
    <property type="entry name" value="TLV/ENV_coat_polyprotein"/>
</dbReference>
<evidence type="ECO:0000313" key="2">
    <source>
        <dbReference type="Proteomes" id="UP001108280"/>
    </source>
</evidence>
<name>A0A9J7FQF9_CRIGR</name>
<feature type="region of interest" description="Disordered" evidence="1">
    <location>
        <begin position="71"/>
        <end position="94"/>
    </location>
</feature>
<dbReference type="Proteomes" id="UP001108280">
    <property type="component" value="Chromosome 3"/>
</dbReference>
<evidence type="ECO:0000256" key="1">
    <source>
        <dbReference type="SAM" id="MobiDB-lite"/>
    </source>
</evidence>
<keyword evidence="2" id="KW-1185">Reference proteome</keyword>
<sequence length="373" mass="40904">MSFSHPPNLIGITTLPKVLPRRLGLCTKTLPRNPGTEMEGALSRSDDNTNCLKGEWHCHLDPPVLCQTDRSLSHSGGLQGGHLESNQTSRQPAQASIAKDTLELILICLLLLCLPFPAATAHNPHLPVNTTWLLINNGTGKLANSTSSSNYPKDTWYPDLYVDLCDLVGSDWDPSDHEPFPGYGCNSPGFRASTRSLEFYVCPGHDRSKTQQAKCGGPREGYCASWGCESTGWINWHPPITGDLITVQRAGDLKTVGTGICTHDNQRVDCGPCYDKEQFPYHLWATAGGRCNMLVISFTEAGRKADWTTGKTWGLRLYRTGYDPVLLFTLHRTSSPIPTTIGPNKVLDPIAPPPQRPTQPLLTTTGSQERSFP</sequence>
<dbReference type="RefSeq" id="XP_027296448.1">
    <property type="nucleotide sequence ID" value="XM_027440647.2"/>
</dbReference>
<proteinExistence type="predicted"/>
<dbReference type="InterPro" id="IPR008981">
    <property type="entry name" value="FMuLV_rcpt-bd"/>
</dbReference>
<gene>
    <name evidence="3" type="primary">LOC100772500</name>
</gene>
<organism evidence="2 3">
    <name type="scientific">Cricetulus griseus</name>
    <name type="common">Chinese hamster</name>
    <name type="synonym">Cricetulus barabensis griseus</name>
    <dbReference type="NCBI Taxonomy" id="10029"/>
    <lineage>
        <taxon>Eukaryota</taxon>
        <taxon>Metazoa</taxon>
        <taxon>Chordata</taxon>
        <taxon>Craniata</taxon>
        <taxon>Vertebrata</taxon>
        <taxon>Euteleostomi</taxon>
        <taxon>Mammalia</taxon>
        <taxon>Eutheria</taxon>
        <taxon>Euarchontoglires</taxon>
        <taxon>Glires</taxon>
        <taxon>Rodentia</taxon>
        <taxon>Myomorpha</taxon>
        <taxon>Muroidea</taxon>
        <taxon>Cricetidae</taxon>
        <taxon>Cricetinae</taxon>
        <taxon>Cricetulus</taxon>
    </lineage>
</organism>
<reference evidence="2" key="1">
    <citation type="journal article" date="2018" name="Biotechnol. Bioeng.">
        <title>A reference genome of the Chinese hamster based on a hybrid assembly strategy.</title>
        <authorList>
            <person name="Rupp O."/>
            <person name="MacDonald M.L."/>
            <person name="Li S."/>
            <person name="Dhiman H."/>
            <person name="Polson S."/>
            <person name="Griep S."/>
            <person name="Heffner K."/>
            <person name="Hernandez I."/>
            <person name="Brinkrolf K."/>
            <person name="Jadhav V."/>
            <person name="Samoudi M."/>
            <person name="Hao H."/>
            <person name="Kingham B."/>
            <person name="Goesmann A."/>
            <person name="Betenbaugh M.J."/>
            <person name="Lewis N.E."/>
            <person name="Borth N."/>
            <person name="Lee K.H."/>
        </authorList>
    </citation>
    <scope>NUCLEOTIDE SEQUENCE [LARGE SCALE GENOMIC DNA]</scope>
    <source>
        <strain evidence="2">17A/GY</strain>
    </source>
</reference>
<dbReference type="OrthoDB" id="9633857at2759"/>
<dbReference type="SUPFAM" id="SSF49830">
    <property type="entry name" value="ENV polyprotein, receptor-binding domain"/>
    <property type="match status" value="1"/>
</dbReference>
<evidence type="ECO:0000313" key="3">
    <source>
        <dbReference type="RefSeq" id="XP_027265194.1"/>
    </source>
</evidence>
<protein>
    <submittedName>
        <fullName evidence="3">MLV-related proviral Env polyprotein-like</fullName>
    </submittedName>
</protein>
<dbReference type="RefSeq" id="XP_027265194.1">
    <property type="nucleotide sequence ID" value="XM_027409393.2"/>
</dbReference>
<reference evidence="2" key="2">
    <citation type="journal article" date="2020" name="Biotechnol. Bioeng.">
        <title>Chromosome-scale scaffolds for the Chinese hamster reference genome assembly to facilitate the study of the CHO epigenome.</title>
        <authorList>
            <person name="Hilliard W."/>
            <person name="MacDonald M."/>
            <person name="Lee K.H."/>
        </authorList>
    </citation>
    <scope>NUCLEOTIDE SEQUENCE [LARGE SCALE GENOMIC DNA]</scope>
    <source>
        <strain evidence="2">17A/GY</strain>
    </source>
</reference>